<evidence type="ECO:0000313" key="2">
    <source>
        <dbReference type="EMBL" id="KAG2290285.1"/>
    </source>
</evidence>
<feature type="compositionally biased region" description="Basic residues" evidence="1">
    <location>
        <begin position="1"/>
        <end position="11"/>
    </location>
</feature>
<dbReference type="OrthoDB" id="10422140at2759"/>
<dbReference type="Proteomes" id="UP000886595">
    <property type="component" value="Unassembled WGS sequence"/>
</dbReference>
<feature type="compositionally biased region" description="Basic and acidic residues" evidence="1">
    <location>
        <begin position="148"/>
        <end position="158"/>
    </location>
</feature>
<evidence type="ECO:0000256" key="1">
    <source>
        <dbReference type="SAM" id="MobiDB-lite"/>
    </source>
</evidence>
<feature type="region of interest" description="Disordered" evidence="1">
    <location>
        <begin position="148"/>
        <end position="351"/>
    </location>
</feature>
<evidence type="ECO:0000313" key="3">
    <source>
        <dbReference type="Proteomes" id="UP000886595"/>
    </source>
</evidence>
<accession>A0A8X7RLD9</accession>
<dbReference type="EMBL" id="JAAMPC010000010">
    <property type="protein sequence ID" value="KAG2290285.1"/>
    <property type="molecule type" value="Genomic_DNA"/>
</dbReference>
<feature type="region of interest" description="Disordered" evidence="1">
    <location>
        <begin position="1"/>
        <end position="94"/>
    </location>
</feature>
<organism evidence="2 3">
    <name type="scientific">Brassica carinata</name>
    <name type="common">Ethiopian mustard</name>
    <name type="synonym">Abyssinian cabbage</name>
    <dbReference type="NCBI Taxonomy" id="52824"/>
    <lineage>
        <taxon>Eukaryota</taxon>
        <taxon>Viridiplantae</taxon>
        <taxon>Streptophyta</taxon>
        <taxon>Embryophyta</taxon>
        <taxon>Tracheophyta</taxon>
        <taxon>Spermatophyta</taxon>
        <taxon>Magnoliopsida</taxon>
        <taxon>eudicotyledons</taxon>
        <taxon>Gunneridae</taxon>
        <taxon>Pentapetalae</taxon>
        <taxon>rosids</taxon>
        <taxon>malvids</taxon>
        <taxon>Brassicales</taxon>
        <taxon>Brassicaceae</taxon>
        <taxon>Brassiceae</taxon>
        <taxon>Brassica</taxon>
    </lineage>
</organism>
<name>A0A8X7RLD9_BRACI</name>
<gene>
    <name evidence="2" type="ORF">Bca52824_049889</name>
</gene>
<feature type="compositionally biased region" description="Acidic residues" evidence="1">
    <location>
        <begin position="159"/>
        <end position="174"/>
    </location>
</feature>
<sequence length="373" mass="42307">MAGKRGRKNLTQKKSGNSTRARENVAPVVEEHVEEQSDGNNSDDLSPDLCEPSEGRKRKNPSSIPGGVSTRTRARKAVSDGNEQVGENLVHEESTRVREKIAVSLSLDSESEDMSVASSKLEVMDWRMSKLERNQRLLRSRAKKIEDRLTSIESKGNEAEENNYGEDMDFEQWDNMDCGRLEGLDKTAPEENYFDRAKGKDKDTGVQEKQQPREDGEKEAEEEQEKEVQDGDKEAEKEPKETPTPPRGRTKAVAARKLVHTPPEKFFQFVRPSEEEELASEEESPTKEAATPAKKKAKDEKKKVDGAPKKRGRPKKTAVTLKPCTPLPKKRKGEPSRWVQSPFTEGKTDELEVQRRSLKQRPKMFMLCMYYSS</sequence>
<feature type="compositionally biased region" description="Basic and acidic residues" evidence="1">
    <location>
        <begin position="177"/>
        <end position="216"/>
    </location>
</feature>
<keyword evidence="3" id="KW-1185">Reference proteome</keyword>
<feature type="compositionally biased region" description="Acidic residues" evidence="1">
    <location>
        <begin position="274"/>
        <end position="283"/>
    </location>
</feature>
<dbReference type="AlphaFoldDB" id="A0A8X7RLD9"/>
<protein>
    <submittedName>
        <fullName evidence="2">Uncharacterized protein</fullName>
    </submittedName>
</protein>
<comment type="caution">
    <text evidence="2">The sequence shown here is derived from an EMBL/GenBank/DDBJ whole genome shotgun (WGS) entry which is preliminary data.</text>
</comment>
<proteinExistence type="predicted"/>
<reference evidence="2 3" key="1">
    <citation type="submission" date="2020-02" db="EMBL/GenBank/DDBJ databases">
        <authorList>
            <person name="Ma Q."/>
            <person name="Huang Y."/>
            <person name="Song X."/>
            <person name="Pei D."/>
        </authorList>
    </citation>
    <scope>NUCLEOTIDE SEQUENCE [LARGE SCALE GENOMIC DNA]</scope>
    <source>
        <strain evidence="2">Sxm20200214</strain>
        <tissue evidence="2">Leaf</tissue>
    </source>
</reference>
<feature type="compositionally biased region" description="Basic and acidic residues" evidence="1">
    <location>
        <begin position="226"/>
        <end position="241"/>
    </location>
</feature>
<feature type="compositionally biased region" description="Basic and acidic residues" evidence="1">
    <location>
        <begin position="297"/>
        <end position="308"/>
    </location>
</feature>